<sequence length="251" mass="28699">MPSYATALEQLVKARGDIFALRHLLCRIGFSSNLHHASRTDDRLLYPRIRPYISIVSSRKHVPDAKAILLSEKLGSGIRGIEKALTAGVREAVGKGVEATVALDHYHRHENCQPRLVDVMITANEAQRSFLELNSKGGFGREQLVHSCVVWAHCDMALFQMPRCTKIKPRLARELRQYSEEAQQKQAITEEGKDSISDMVLWVLVMGGIAAAFTEHRHWFQTRLRRRIKSDARLKSGMWAEFKWHVSKFLW</sequence>
<reference evidence="1" key="1">
    <citation type="submission" date="2015-01" db="EMBL/GenBank/DDBJ databases">
        <title>The Genome Sequence of Cladophialophora bantiana CBS 173.52.</title>
        <authorList>
            <consortium name="The Broad Institute Genomics Platform"/>
            <person name="Cuomo C."/>
            <person name="de Hoog S."/>
            <person name="Gorbushina A."/>
            <person name="Stielow B."/>
            <person name="Teixiera M."/>
            <person name="Abouelleil A."/>
            <person name="Chapman S.B."/>
            <person name="Priest M."/>
            <person name="Young S.K."/>
            <person name="Wortman J."/>
            <person name="Nusbaum C."/>
            <person name="Birren B."/>
        </authorList>
    </citation>
    <scope>NUCLEOTIDE SEQUENCE [LARGE SCALE GENOMIC DNA]</scope>
    <source>
        <strain evidence="1">CBS 173.52</strain>
    </source>
</reference>
<evidence type="ECO:0000313" key="1">
    <source>
        <dbReference type="EMBL" id="KIW92605.1"/>
    </source>
</evidence>
<gene>
    <name evidence="1" type="ORF">Z519_06452</name>
</gene>
<dbReference type="HOGENOM" id="CLU_1107004_0_0_1"/>
<accession>A0A0D2HP51</accession>
<proteinExistence type="predicted"/>
<dbReference type="GeneID" id="27699380"/>
<dbReference type="EMBL" id="KN846988">
    <property type="protein sequence ID" value="KIW92605.1"/>
    <property type="molecule type" value="Genomic_DNA"/>
</dbReference>
<protein>
    <submittedName>
        <fullName evidence="1">Uncharacterized protein</fullName>
    </submittedName>
</protein>
<dbReference type="AlphaFoldDB" id="A0A0D2HP51"/>
<dbReference type="OrthoDB" id="3469466at2759"/>
<name>A0A0D2HP51_CLAB1</name>
<organism evidence="1">
    <name type="scientific">Cladophialophora bantiana (strain ATCC 10958 / CBS 173.52 / CDC B-1940 / NIH 8579)</name>
    <name type="common">Xylohypha bantiana</name>
    <dbReference type="NCBI Taxonomy" id="1442370"/>
    <lineage>
        <taxon>Eukaryota</taxon>
        <taxon>Fungi</taxon>
        <taxon>Dikarya</taxon>
        <taxon>Ascomycota</taxon>
        <taxon>Pezizomycotina</taxon>
        <taxon>Eurotiomycetes</taxon>
        <taxon>Chaetothyriomycetidae</taxon>
        <taxon>Chaetothyriales</taxon>
        <taxon>Herpotrichiellaceae</taxon>
        <taxon>Cladophialophora</taxon>
    </lineage>
</organism>
<dbReference type="RefSeq" id="XP_016619274.1">
    <property type="nucleotide sequence ID" value="XM_016764192.1"/>
</dbReference>